<protein>
    <submittedName>
        <fullName evidence="2">Acetyltransferase (GNAT) family protein</fullName>
    </submittedName>
</protein>
<name>A0A1H9YG24_9GAMM</name>
<dbReference type="InterPro" id="IPR000182">
    <property type="entry name" value="GNAT_dom"/>
</dbReference>
<proteinExistence type="predicted"/>
<dbReference type="GO" id="GO:0016747">
    <property type="term" value="F:acyltransferase activity, transferring groups other than amino-acyl groups"/>
    <property type="evidence" value="ECO:0007669"/>
    <property type="project" value="InterPro"/>
</dbReference>
<dbReference type="AlphaFoldDB" id="A0A1H9YG24"/>
<reference evidence="3" key="1">
    <citation type="submission" date="2016-10" db="EMBL/GenBank/DDBJ databases">
        <authorList>
            <person name="Varghese N."/>
            <person name="Submissions S."/>
        </authorList>
    </citation>
    <scope>NUCLEOTIDE SEQUENCE [LARGE SCALE GENOMIC DNA]</scope>
    <source>
        <strain evidence="3">CGMCC 1.6489</strain>
    </source>
</reference>
<evidence type="ECO:0000259" key="1">
    <source>
        <dbReference type="PROSITE" id="PS51186"/>
    </source>
</evidence>
<dbReference type="PROSITE" id="PS51186">
    <property type="entry name" value="GNAT"/>
    <property type="match status" value="1"/>
</dbReference>
<gene>
    <name evidence="2" type="ORF">SAMN04487962_101146</name>
</gene>
<accession>A0A1H9YG24</accession>
<sequence length="183" mass="20161">MTNRVATEIQYLECLAQDPAASSGVWDILKLVDQEFVPPLSAREGTKDVVFGKDSKVIAEPHQYFATMSQQPVFLARIGPEIAGFLSFRRDYPYDAAAFRSSAYVTTIAVAPAFRGRGVANALYEAIEDYVRQAEPNGIVSVRSWSSNSSHLRLLESRGYETRLQLSEDRGPGVDTVIVAKAV</sequence>
<keyword evidence="2" id="KW-0808">Transferase</keyword>
<dbReference type="OrthoDB" id="9783294at2"/>
<dbReference type="SUPFAM" id="SSF55729">
    <property type="entry name" value="Acyl-CoA N-acyltransferases (Nat)"/>
    <property type="match status" value="1"/>
</dbReference>
<organism evidence="2 3">
    <name type="scientific">Marinobacter segnicrescens</name>
    <dbReference type="NCBI Taxonomy" id="430453"/>
    <lineage>
        <taxon>Bacteria</taxon>
        <taxon>Pseudomonadati</taxon>
        <taxon>Pseudomonadota</taxon>
        <taxon>Gammaproteobacteria</taxon>
        <taxon>Pseudomonadales</taxon>
        <taxon>Marinobacteraceae</taxon>
        <taxon>Marinobacter</taxon>
    </lineage>
</organism>
<dbReference type="RefSeq" id="WP_091848317.1">
    <property type="nucleotide sequence ID" value="NZ_FOHZ01000001.1"/>
</dbReference>
<dbReference type="Proteomes" id="UP000198762">
    <property type="component" value="Unassembled WGS sequence"/>
</dbReference>
<dbReference type="Gene3D" id="3.40.630.30">
    <property type="match status" value="1"/>
</dbReference>
<evidence type="ECO:0000313" key="2">
    <source>
        <dbReference type="EMBL" id="SES67899.1"/>
    </source>
</evidence>
<keyword evidence="3" id="KW-1185">Reference proteome</keyword>
<dbReference type="InterPro" id="IPR016181">
    <property type="entry name" value="Acyl_CoA_acyltransferase"/>
</dbReference>
<evidence type="ECO:0000313" key="3">
    <source>
        <dbReference type="Proteomes" id="UP000198762"/>
    </source>
</evidence>
<feature type="domain" description="N-acetyltransferase" evidence="1">
    <location>
        <begin position="15"/>
        <end position="183"/>
    </location>
</feature>
<dbReference type="Pfam" id="PF00583">
    <property type="entry name" value="Acetyltransf_1"/>
    <property type="match status" value="1"/>
</dbReference>
<dbReference type="EMBL" id="FOHZ01000001">
    <property type="protein sequence ID" value="SES67899.1"/>
    <property type="molecule type" value="Genomic_DNA"/>
</dbReference>
<dbReference type="STRING" id="430453.SAMN04487962_101146"/>
<dbReference type="CDD" id="cd04301">
    <property type="entry name" value="NAT_SF"/>
    <property type="match status" value="1"/>
</dbReference>